<feature type="compositionally biased region" description="Low complexity" evidence="1">
    <location>
        <begin position="64"/>
        <end position="83"/>
    </location>
</feature>
<name>A0A0J6VEE5_9MYCO</name>
<dbReference type="AlphaFoldDB" id="A0A0J6VEE5"/>
<dbReference type="EMBL" id="JYNU01000057">
    <property type="protein sequence ID" value="KMO69365.1"/>
    <property type="molecule type" value="Genomic_DNA"/>
</dbReference>
<comment type="caution">
    <text evidence="3">The sequence shown here is derived from an EMBL/GenBank/DDBJ whole genome shotgun (WGS) entry which is preliminary data.</text>
</comment>
<feature type="transmembrane region" description="Helical" evidence="2">
    <location>
        <begin position="33"/>
        <end position="54"/>
    </location>
</feature>
<evidence type="ECO:0000313" key="3">
    <source>
        <dbReference type="EMBL" id="KMO69365.1"/>
    </source>
</evidence>
<keyword evidence="2" id="KW-0472">Membrane</keyword>
<protein>
    <submittedName>
        <fullName evidence="3">Uncharacterized protein</fullName>
    </submittedName>
</protein>
<feature type="region of interest" description="Disordered" evidence="1">
    <location>
        <begin position="1"/>
        <end position="25"/>
    </location>
</feature>
<evidence type="ECO:0000256" key="1">
    <source>
        <dbReference type="SAM" id="MobiDB-lite"/>
    </source>
</evidence>
<gene>
    <name evidence="3" type="ORF">MOBUDSM44075_04791</name>
</gene>
<dbReference type="PATRIC" id="fig|1807.14.peg.4827"/>
<dbReference type="Proteomes" id="UP000036313">
    <property type="component" value="Unassembled WGS sequence"/>
</dbReference>
<keyword evidence="2" id="KW-1133">Transmembrane helix</keyword>
<keyword evidence="2" id="KW-0812">Transmembrane</keyword>
<sequence length="359" mass="37786">MTMPPSGPWPPPPQGPPQYWGPPPTKGGGKAKWVLGGLIILIVVIVTVVATLLVTGRGEHGGRPQSSAPSVASTPSASTSGAPNALIGIVTTEPTCDQWTPIINALAAAENNGWGDRDPSVPASAWRSDQREQFRAVGAAMRTAADQAAPLVRQTPNFMVSVLYGQFIVYARAYADRIPLLEPVDDHLARVTIGATLALNSICDAIAFGSAQARAASVAAQSSAISDSSTRDSLQSVRFLTGSNPVCPDVFGLIRNLSTETADWRKIDPSIPAANWTQEQKIANANVVPILSDSAEKIEALGDRSENPVLQDLATLSAQYRRAFALAIPSYLPADNYLNDVANGAAGVIDEACQAVEDR</sequence>
<feature type="region of interest" description="Disordered" evidence="1">
    <location>
        <begin position="57"/>
        <end position="83"/>
    </location>
</feature>
<proteinExistence type="predicted"/>
<organism evidence="3 4">
    <name type="scientific">Mycolicibacterium obuense</name>
    <dbReference type="NCBI Taxonomy" id="1807"/>
    <lineage>
        <taxon>Bacteria</taxon>
        <taxon>Bacillati</taxon>
        <taxon>Actinomycetota</taxon>
        <taxon>Actinomycetes</taxon>
        <taxon>Mycobacteriales</taxon>
        <taxon>Mycobacteriaceae</taxon>
        <taxon>Mycolicibacterium</taxon>
    </lineage>
</organism>
<evidence type="ECO:0000256" key="2">
    <source>
        <dbReference type="SAM" id="Phobius"/>
    </source>
</evidence>
<accession>A0A0J6VEE5</accession>
<reference evidence="3 4" key="1">
    <citation type="journal article" date="2015" name="Genome Biol. Evol.">
        <title>Characterization of Three Mycobacterium spp. with Potential Use in Bioremediation by Genome Sequencing and Comparative Genomics.</title>
        <authorList>
            <person name="Das S."/>
            <person name="Pettersson B.M."/>
            <person name="Behra P.R."/>
            <person name="Ramesh M."/>
            <person name="Dasgupta S."/>
            <person name="Bhattacharya A."/>
            <person name="Kirsebom L.A."/>
        </authorList>
    </citation>
    <scope>NUCLEOTIDE SEQUENCE [LARGE SCALE GENOMIC DNA]</scope>
    <source>
        <strain evidence="3 4">DSM 44075</strain>
    </source>
</reference>
<evidence type="ECO:0000313" key="4">
    <source>
        <dbReference type="Proteomes" id="UP000036313"/>
    </source>
</evidence>